<feature type="region of interest" description="Disordered" evidence="1">
    <location>
        <begin position="421"/>
        <end position="454"/>
    </location>
</feature>
<organism evidence="2 3">
    <name type="scientific">Amorphus orientalis</name>
    <dbReference type="NCBI Taxonomy" id="649198"/>
    <lineage>
        <taxon>Bacteria</taxon>
        <taxon>Pseudomonadati</taxon>
        <taxon>Pseudomonadota</taxon>
        <taxon>Alphaproteobacteria</taxon>
        <taxon>Hyphomicrobiales</taxon>
        <taxon>Amorphaceae</taxon>
        <taxon>Amorphus</taxon>
    </lineage>
</organism>
<dbReference type="RefSeq" id="WP_306884281.1">
    <property type="nucleotide sequence ID" value="NZ_JAUSUL010000001.1"/>
</dbReference>
<gene>
    <name evidence="2" type="ORF">J2S73_000942</name>
</gene>
<evidence type="ECO:0000313" key="2">
    <source>
        <dbReference type="EMBL" id="MDQ0314505.1"/>
    </source>
</evidence>
<evidence type="ECO:0000256" key="1">
    <source>
        <dbReference type="SAM" id="MobiDB-lite"/>
    </source>
</evidence>
<dbReference type="EMBL" id="JAUSUL010000001">
    <property type="protein sequence ID" value="MDQ0314505.1"/>
    <property type="molecule type" value="Genomic_DNA"/>
</dbReference>
<protein>
    <recommendedName>
        <fullName evidence="4">Stress response protein</fullName>
    </recommendedName>
</protein>
<reference evidence="2" key="1">
    <citation type="submission" date="2023-07" db="EMBL/GenBank/DDBJ databases">
        <title>Genomic Encyclopedia of Type Strains, Phase IV (KMG-IV): sequencing the most valuable type-strain genomes for metagenomic binning, comparative biology and taxonomic classification.</title>
        <authorList>
            <person name="Goeker M."/>
        </authorList>
    </citation>
    <scope>NUCLEOTIDE SEQUENCE</scope>
    <source>
        <strain evidence="2">DSM 21202</strain>
    </source>
</reference>
<comment type="caution">
    <text evidence="2">The sequence shown here is derived from an EMBL/GenBank/DDBJ whole genome shotgun (WGS) entry which is preliminary data.</text>
</comment>
<sequence length="454" mass="50667">MTDRPDYLERGEKARLFPVLADTSKEGRTTSIVLACLAHVQEFGRAMLATVGQRVGTRAQVACYTEICFKKGEKPKGDRPDGLIVLKIGGREWKALVEAKVGNNDLEQGQVERYLELARQNEIDAVITISNQFASTPTEHPISVTRRAAAKVELYHWSWMHVLTQAALLLQNDEVVDGDQAAILLELSRFLSHDSAGVKGFDSMPASWSELVQAVANGVAITPRTASAKEVVEAWHQEARDLSLILSRKIGVHVTTRLPRAHRTDSQARLKADLELLSKENIIQAAWDIKDAAGPLECCIDVKTKTIISSMKVRAPSDRVKANSRLKWLLRQLHNISAEEMFVRLHWTGPGSFTQHPLAELRENPDLVLRDRLNAQLHTLEVCLVRGLARRFGQRKNFITDVEALVPEFYERAGQRLKPWQASAPKIRESSTTVEEVEHEAEGEALSHPSPGSE</sequence>
<name>A0AAE4AS15_9HYPH</name>
<keyword evidence="3" id="KW-1185">Reference proteome</keyword>
<proteinExistence type="predicted"/>
<accession>A0AAE4AS15</accession>
<dbReference type="AlphaFoldDB" id="A0AAE4AS15"/>
<evidence type="ECO:0008006" key="4">
    <source>
        <dbReference type="Google" id="ProtNLM"/>
    </source>
</evidence>
<dbReference type="Proteomes" id="UP001229244">
    <property type="component" value="Unassembled WGS sequence"/>
</dbReference>
<evidence type="ECO:0000313" key="3">
    <source>
        <dbReference type="Proteomes" id="UP001229244"/>
    </source>
</evidence>